<dbReference type="Gene3D" id="1.20.120.1380">
    <property type="entry name" value="Flagellar FlhF biosynthesis protein, N domain"/>
    <property type="match status" value="1"/>
</dbReference>
<evidence type="ECO:0000256" key="3">
    <source>
        <dbReference type="ARBA" id="ARBA00014919"/>
    </source>
</evidence>
<dbReference type="GO" id="GO:0005525">
    <property type="term" value="F:GTP binding"/>
    <property type="evidence" value="ECO:0007669"/>
    <property type="project" value="UniProtKB-UniRule"/>
</dbReference>
<evidence type="ECO:0000256" key="8">
    <source>
        <dbReference type="ARBA" id="ARBA00022927"/>
    </source>
</evidence>
<dbReference type="InterPro" id="IPR020006">
    <property type="entry name" value="FlhF"/>
</dbReference>
<keyword evidence="10" id="KW-0472">Membrane</keyword>
<feature type="domain" description="AAA+ ATPase" evidence="15">
    <location>
        <begin position="194"/>
        <end position="398"/>
    </location>
</feature>
<dbReference type="GO" id="GO:0005047">
    <property type="term" value="F:signal recognition particle binding"/>
    <property type="evidence" value="ECO:0007669"/>
    <property type="project" value="TreeGrafter"/>
</dbReference>
<evidence type="ECO:0000256" key="7">
    <source>
        <dbReference type="ARBA" id="ARBA00022795"/>
    </source>
</evidence>
<dbReference type="GO" id="GO:0044781">
    <property type="term" value="P:bacterial-type flagellum organization"/>
    <property type="evidence" value="ECO:0007669"/>
    <property type="project" value="UniProtKB-UniRule"/>
</dbReference>
<keyword evidence="9" id="KW-0342">GTP-binding</keyword>
<comment type="function">
    <text evidence="12">Necessary for flagellar biosynthesis. May be involved in translocation of the flagellum.</text>
</comment>
<dbReference type="Gene3D" id="3.40.50.300">
    <property type="entry name" value="P-loop containing nucleotide triphosphate hydrolases"/>
    <property type="match status" value="1"/>
</dbReference>
<keyword evidence="17" id="KW-0969">Cilium</keyword>
<dbReference type="GO" id="GO:0015031">
    <property type="term" value="P:protein transport"/>
    <property type="evidence" value="ECO:0007669"/>
    <property type="project" value="UniProtKB-KW"/>
</dbReference>
<feature type="compositionally biased region" description="Low complexity" evidence="14">
    <location>
        <begin position="59"/>
        <end position="96"/>
    </location>
</feature>
<accession>A0A7Z0LMQ3</accession>
<dbReference type="InterPro" id="IPR000897">
    <property type="entry name" value="SRP54_GTPase_dom"/>
</dbReference>
<evidence type="ECO:0000256" key="1">
    <source>
        <dbReference type="ARBA" id="ARBA00004413"/>
    </source>
</evidence>
<dbReference type="InterPro" id="IPR003593">
    <property type="entry name" value="AAA+_ATPase"/>
</dbReference>
<dbReference type="InterPro" id="IPR047040">
    <property type="entry name" value="FlhF__GTPase_dom"/>
</dbReference>
<evidence type="ECO:0000256" key="5">
    <source>
        <dbReference type="ARBA" id="ARBA00022475"/>
    </source>
</evidence>
<organism evidence="17 18">
    <name type="scientific">Vreelandella salicampi</name>
    <dbReference type="NCBI Taxonomy" id="1449798"/>
    <lineage>
        <taxon>Bacteria</taxon>
        <taxon>Pseudomonadati</taxon>
        <taxon>Pseudomonadota</taxon>
        <taxon>Gammaproteobacteria</taxon>
        <taxon>Oceanospirillales</taxon>
        <taxon>Halomonadaceae</taxon>
        <taxon>Vreelandella</taxon>
    </lineage>
</organism>
<dbReference type="SMART" id="SM00382">
    <property type="entry name" value="AAA"/>
    <property type="match status" value="1"/>
</dbReference>
<comment type="caution">
    <text evidence="17">The sequence shown here is derived from an EMBL/GenBank/DDBJ whole genome shotgun (WGS) entry which is preliminary data.</text>
</comment>
<dbReference type="Pfam" id="PF00448">
    <property type="entry name" value="SRP54"/>
    <property type="match status" value="1"/>
</dbReference>
<feature type="domain" description="SRP54-type proteins GTP-binding" evidence="16">
    <location>
        <begin position="195"/>
        <end position="393"/>
    </location>
</feature>
<dbReference type="PANTHER" id="PTHR43134">
    <property type="entry name" value="SIGNAL RECOGNITION PARTICLE RECEPTOR SUBUNIT ALPHA"/>
    <property type="match status" value="1"/>
</dbReference>
<reference evidence="17 18" key="1">
    <citation type="journal article" date="2015" name="Int. J. Syst. Evol. Microbiol.">
        <title>Halomonas salicampi sp. nov., a halotolerant and alkalitolerant bacterium isolated from a saltern soil.</title>
        <authorList>
            <person name="Lee J.C."/>
            <person name="Kim Y.S."/>
            <person name="Yun B.S."/>
            <person name="Whang K.S."/>
        </authorList>
    </citation>
    <scope>NUCLEOTIDE SEQUENCE [LARGE SCALE GENOMIC DNA]</scope>
    <source>
        <strain evidence="17 18">BH103</strain>
    </source>
</reference>
<evidence type="ECO:0000313" key="18">
    <source>
        <dbReference type="Proteomes" id="UP000586119"/>
    </source>
</evidence>
<evidence type="ECO:0000256" key="13">
    <source>
        <dbReference type="NCBIfam" id="TIGR03499"/>
    </source>
</evidence>
<evidence type="ECO:0000256" key="9">
    <source>
        <dbReference type="ARBA" id="ARBA00023134"/>
    </source>
</evidence>
<dbReference type="NCBIfam" id="TIGR03499">
    <property type="entry name" value="FlhF"/>
    <property type="match status" value="1"/>
</dbReference>
<evidence type="ECO:0000256" key="6">
    <source>
        <dbReference type="ARBA" id="ARBA00022741"/>
    </source>
</evidence>
<feature type="region of interest" description="Disordered" evidence="14">
    <location>
        <begin position="50"/>
        <end position="96"/>
    </location>
</feature>
<evidence type="ECO:0000259" key="15">
    <source>
        <dbReference type="SMART" id="SM00382"/>
    </source>
</evidence>
<dbReference type="GO" id="GO:0006614">
    <property type="term" value="P:SRP-dependent cotranslational protein targeting to membrane"/>
    <property type="evidence" value="ECO:0007669"/>
    <property type="project" value="UniProtKB-UniRule"/>
</dbReference>
<comment type="similarity">
    <text evidence="2">Belongs to the GTP-binding SRP family.</text>
</comment>
<keyword evidence="4" id="KW-0813">Transport</keyword>
<protein>
    <recommendedName>
        <fullName evidence="3 13">Flagellar biosynthesis protein FlhF</fullName>
    </recommendedName>
</protein>
<dbReference type="RefSeq" id="WP_179931059.1">
    <property type="nucleotide sequence ID" value="NZ_JACCDF010000012.1"/>
</dbReference>
<dbReference type="SUPFAM" id="SSF52540">
    <property type="entry name" value="P-loop containing nucleoside triphosphate hydrolases"/>
    <property type="match status" value="1"/>
</dbReference>
<keyword evidence="6" id="KW-0547">Nucleotide-binding</keyword>
<dbReference type="Proteomes" id="UP000586119">
    <property type="component" value="Unassembled WGS sequence"/>
</dbReference>
<dbReference type="EMBL" id="JACCDF010000012">
    <property type="protein sequence ID" value="NYS61729.1"/>
    <property type="molecule type" value="Genomic_DNA"/>
</dbReference>
<dbReference type="CDD" id="cd17873">
    <property type="entry name" value="FlhF"/>
    <property type="match status" value="1"/>
</dbReference>
<sequence length="751" mass="82108">MSVRRFVGANSRDVMRQVRESLGDDALIVANRRTEGGVEILAMADSAVDHFEPTPEEPPATSSASSAPAPATPEPSANVASPAPQSSSSAAPTAPDPLQAMSERLLKEMQDMRALLASSGQPAAHAPPKGWAQRLHQLLFEVGFSVEIANEVLPGMPPDFAALPEDSERPLTWLREQLTERLSVLNAENAFFDETGIVALVGPTGVGKTTTTAKLAARFVMRHGTRPVALVTTDSFRIGAHEQLRIYARLLDIPMYALDAEQPIDSLLGRLQGKQWVIIDTVGMSQRDQRVIEQIAHLQGGRSRVRLALLLNAASQPETLEEVVLRYRQAARAAGAELDDCIITKQDEAGRLAPVLDIIMRHGMRVLFGSHGQQVPEDMSVADADGLIEQALKTRTPRSPHAVDTPSESSLALPRWSRDVLGQGRRLSSLLSRLRHRIGGFAHLEASWDLAALPATVQDQRINQLLADYPPAGATLGMQWSPRRNERNCDWAMPDIGLDPDGAWLALAWLQHRQPAGWQPRLAAVTAQSGVAVHLLPLLPDAATREWLDTERLTWVSQVRASQRVVYQGERTNLKSLFAESTLTHSVDVRFRGQPLELWDVYTEVESDDGQALLAWYGGVRDPENAKTVVRRYWLTPQHLGADALSLLVTQLQGEGLAPLTRRAWQQLKQDDGGEVSAEVRLLMASGCASVASHLDVATDEAAATLRSDLLGLLGGRRRRRDTALLDALLYALMARDAIRQLGSVNREGVV</sequence>
<keyword evidence="17" id="KW-0966">Cell projection</keyword>
<keyword evidence="7" id="KW-1005">Bacterial flagellum biogenesis</keyword>
<keyword evidence="5" id="KW-1003">Cell membrane</keyword>
<evidence type="ECO:0000256" key="12">
    <source>
        <dbReference type="ARBA" id="ARBA00025337"/>
    </source>
</evidence>
<keyword evidence="17" id="KW-0282">Flagellum</keyword>
<evidence type="ECO:0000256" key="10">
    <source>
        <dbReference type="ARBA" id="ARBA00023136"/>
    </source>
</evidence>
<comment type="subcellular location">
    <subcellularLocation>
        <location evidence="1">Cell membrane</location>
        <topology evidence="1">Peripheral membrane protein</topology>
        <orientation evidence="1">Cytoplasmic side</orientation>
    </subcellularLocation>
</comment>
<name>A0A7Z0LMQ3_9GAMM</name>
<proteinExistence type="inferred from homology"/>
<evidence type="ECO:0000256" key="4">
    <source>
        <dbReference type="ARBA" id="ARBA00022448"/>
    </source>
</evidence>
<dbReference type="GO" id="GO:0003924">
    <property type="term" value="F:GTPase activity"/>
    <property type="evidence" value="ECO:0007669"/>
    <property type="project" value="UniProtKB-UniRule"/>
</dbReference>
<dbReference type="PANTHER" id="PTHR43134:SF3">
    <property type="entry name" value="FLAGELLAR BIOSYNTHESIS PROTEIN FLHF"/>
    <property type="match status" value="1"/>
</dbReference>
<dbReference type="AlphaFoldDB" id="A0A7Z0LMQ3"/>
<evidence type="ECO:0000256" key="14">
    <source>
        <dbReference type="SAM" id="MobiDB-lite"/>
    </source>
</evidence>
<keyword evidence="11" id="KW-1006">Bacterial flagellum protein export</keyword>
<keyword evidence="8" id="KW-0653">Protein transport</keyword>
<evidence type="ECO:0000313" key="17">
    <source>
        <dbReference type="EMBL" id="NYS61729.1"/>
    </source>
</evidence>
<dbReference type="SMART" id="SM00962">
    <property type="entry name" value="SRP54"/>
    <property type="match status" value="1"/>
</dbReference>
<evidence type="ECO:0000256" key="11">
    <source>
        <dbReference type="ARBA" id="ARBA00023225"/>
    </source>
</evidence>
<dbReference type="InterPro" id="IPR027417">
    <property type="entry name" value="P-loop_NTPase"/>
</dbReference>
<evidence type="ECO:0000259" key="16">
    <source>
        <dbReference type="SMART" id="SM00962"/>
    </source>
</evidence>
<dbReference type="GO" id="GO:0005886">
    <property type="term" value="C:plasma membrane"/>
    <property type="evidence" value="ECO:0007669"/>
    <property type="project" value="UniProtKB-SubCell"/>
</dbReference>
<gene>
    <name evidence="17" type="primary">flhF</name>
    <name evidence="17" type="ORF">HZS81_13305</name>
</gene>
<keyword evidence="18" id="KW-1185">Reference proteome</keyword>
<evidence type="ECO:0000256" key="2">
    <source>
        <dbReference type="ARBA" id="ARBA00008531"/>
    </source>
</evidence>
<dbReference type="FunFam" id="3.40.50.300:FF:000695">
    <property type="entry name" value="Flagellar biosynthesis regulator FlhF"/>
    <property type="match status" value="1"/>
</dbReference>